<comment type="caution">
    <text evidence="2">The sequence shown here is derived from an EMBL/GenBank/DDBJ whole genome shotgun (WGS) entry which is preliminary data.</text>
</comment>
<organism evidence="2">
    <name type="scientific">Cladocopium goreaui</name>
    <dbReference type="NCBI Taxonomy" id="2562237"/>
    <lineage>
        <taxon>Eukaryota</taxon>
        <taxon>Sar</taxon>
        <taxon>Alveolata</taxon>
        <taxon>Dinophyceae</taxon>
        <taxon>Suessiales</taxon>
        <taxon>Symbiodiniaceae</taxon>
        <taxon>Cladocopium</taxon>
    </lineage>
</organism>
<evidence type="ECO:0000313" key="4">
    <source>
        <dbReference type="Proteomes" id="UP001152797"/>
    </source>
</evidence>
<gene>
    <name evidence="2" type="ORF">C1SCF055_LOCUS30133</name>
</gene>
<dbReference type="AlphaFoldDB" id="A0A9P1D7A4"/>
<dbReference type="EMBL" id="CAMXCT030003415">
    <property type="protein sequence ID" value="CAL4791653.1"/>
    <property type="molecule type" value="Genomic_DNA"/>
</dbReference>
<keyword evidence="4" id="KW-1185">Reference proteome</keyword>
<evidence type="ECO:0000256" key="1">
    <source>
        <dbReference type="SAM" id="MobiDB-lite"/>
    </source>
</evidence>
<dbReference type="Proteomes" id="UP001152797">
    <property type="component" value="Unassembled WGS sequence"/>
</dbReference>
<reference evidence="2" key="1">
    <citation type="submission" date="2022-10" db="EMBL/GenBank/DDBJ databases">
        <authorList>
            <person name="Chen Y."/>
            <person name="Dougan E. K."/>
            <person name="Chan C."/>
            <person name="Rhodes N."/>
            <person name="Thang M."/>
        </authorList>
    </citation>
    <scope>NUCLEOTIDE SEQUENCE</scope>
</reference>
<feature type="region of interest" description="Disordered" evidence="1">
    <location>
        <begin position="1"/>
        <end position="25"/>
    </location>
</feature>
<sequence length="64" mass="7264">EAGQGAGNNNRRGESFLQERAVPEKEGELSLFDCTLDPSNSSGWRRVTKENALKKAKLWSKERW</sequence>
<evidence type="ECO:0000313" key="3">
    <source>
        <dbReference type="EMBL" id="CAL4791653.1"/>
    </source>
</evidence>
<reference evidence="3 4" key="2">
    <citation type="submission" date="2024-05" db="EMBL/GenBank/DDBJ databases">
        <authorList>
            <person name="Chen Y."/>
            <person name="Shah S."/>
            <person name="Dougan E. K."/>
            <person name="Thang M."/>
            <person name="Chan C."/>
        </authorList>
    </citation>
    <scope>NUCLEOTIDE SEQUENCE [LARGE SCALE GENOMIC DNA]</scope>
</reference>
<dbReference type="EMBL" id="CAMXCT020003415">
    <property type="protein sequence ID" value="CAL1157716.1"/>
    <property type="molecule type" value="Genomic_DNA"/>
</dbReference>
<feature type="non-terminal residue" evidence="2">
    <location>
        <position position="64"/>
    </location>
</feature>
<name>A0A9P1D7A4_9DINO</name>
<evidence type="ECO:0000313" key="2">
    <source>
        <dbReference type="EMBL" id="CAI4004341.1"/>
    </source>
</evidence>
<protein>
    <submittedName>
        <fullName evidence="2">Uncharacterized protein</fullName>
    </submittedName>
</protein>
<feature type="non-terminal residue" evidence="2">
    <location>
        <position position="1"/>
    </location>
</feature>
<accession>A0A9P1D7A4</accession>
<dbReference type="EMBL" id="CAMXCT010003415">
    <property type="protein sequence ID" value="CAI4004341.1"/>
    <property type="molecule type" value="Genomic_DNA"/>
</dbReference>
<proteinExistence type="predicted"/>